<dbReference type="PANTHER" id="PTHR23528:SF1">
    <property type="entry name" value="MAJOR FACILITATOR SUPERFAMILY (MFS) PROFILE DOMAIN-CONTAINING PROTEIN"/>
    <property type="match status" value="1"/>
</dbReference>
<organism evidence="7 8">
    <name type="scientific">Virgisporangium ochraceum</name>
    <dbReference type="NCBI Taxonomy" id="65505"/>
    <lineage>
        <taxon>Bacteria</taxon>
        <taxon>Bacillati</taxon>
        <taxon>Actinomycetota</taxon>
        <taxon>Actinomycetes</taxon>
        <taxon>Micromonosporales</taxon>
        <taxon>Micromonosporaceae</taxon>
        <taxon>Virgisporangium</taxon>
    </lineage>
</organism>
<proteinExistence type="predicted"/>
<evidence type="ECO:0000256" key="3">
    <source>
        <dbReference type="ARBA" id="ARBA00022989"/>
    </source>
</evidence>
<name>A0A8J4EFE9_9ACTN</name>
<dbReference type="GO" id="GO:0022857">
    <property type="term" value="F:transmembrane transporter activity"/>
    <property type="evidence" value="ECO:0007669"/>
    <property type="project" value="InterPro"/>
</dbReference>
<dbReference type="Proteomes" id="UP000635606">
    <property type="component" value="Unassembled WGS sequence"/>
</dbReference>
<accession>A0A8J4EFE9</accession>
<evidence type="ECO:0000256" key="4">
    <source>
        <dbReference type="ARBA" id="ARBA00023136"/>
    </source>
</evidence>
<feature type="transmembrane region" description="Helical" evidence="5">
    <location>
        <begin position="386"/>
        <end position="408"/>
    </location>
</feature>
<feature type="transmembrane region" description="Helical" evidence="5">
    <location>
        <begin position="273"/>
        <end position="293"/>
    </location>
</feature>
<keyword evidence="3 5" id="KW-1133">Transmembrane helix</keyword>
<protein>
    <submittedName>
        <fullName evidence="7">MFS transporter</fullName>
    </submittedName>
</protein>
<dbReference type="AlphaFoldDB" id="A0A8J4EFE9"/>
<feature type="transmembrane region" description="Helical" evidence="5">
    <location>
        <begin position="14"/>
        <end position="32"/>
    </location>
</feature>
<evidence type="ECO:0000256" key="1">
    <source>
        <dbReference type="ARBA" id="ARBA00004651"/>
    </source>
</evidence>
<gene>
    <name evidence="7" type="ORF">Voc01_085470</name>
</gene>
<reference evidence="7" key="1">
    <citation type="submission" date="2021-01" db="EMBL/GenBank/DDBJ databases">
        <title>Whole genome shotgun sequence of Virgisporangium ochraceum NBRC 16418.</title>
        <authorList>
            <person name="Komaki H."/>
            <person name="Tamura T."/>
        </authorList>
    </citation>
    <scope>NUCLEOTIDE SEQUENCE</scope>
    <source>
        <strain evidence="7">NBRC 16418</strain>
    </source>
</reference>
<evidence type="ECO:0000256" key="5">
    <source>
        <dbReference type="SAM" id="Phobius"/>
    </source>
</evidence>
<feature type="domain" description="Major facilitator superfamily (MFS) profile" evidence="6">
    <location>
        <begin position="14"/>
        <end position="414"/>
    </location>
</feature>
<feature type="transmembrane region" description="Helical" evidence="5">
    <location>
        <begin position="237"/>
        <end position="253"/>
    </location>
</feature>
<dbReference type="RefSeq" id="WP_203933450.1">
    <property type="nucleotide sequence ID" value="NZ_BOPH01000120.1"/>
</dbReference>
<feature type="transmembrane region" description="Helical" evidence="5">
    <location>
        <begin position="146"/>
        <end position="167"/>
    </location>
</feature>
<feature type="transmembrane region" description="Helical" evidence="5">
    <location>
        <begin position="44"/>
        <end position="64"/>
    </location>
</feature>
<feature type="transmembrane region" description="Helical" evidence="5">
    <location>
        <begin position="173"/>
        <end position="193"/>
    </location>
</feature>
<dbReference type="EMBL" id="BOPH01000120">
    <property type="protein sequence ID" value="GIJ73630.1"/>
    <property type="molecule type" value="Genomic_DNA"/>
</dbReference>
<dbReference type="PANTHER" id="PTHR23528">
    <property type="match status" value="1"/>
</dbReference>
<feature type="transmembrane region" description="Helical" evidence="5">
    <location>
        <begin position="326"/>
        <end position="349"/>
    </location>
</feature>
<feature type="transmembrane region" description="Helical" evidence="5">
    <location>
        <begin position="85"/>
        <end position="103"/>
    </location>
</feature>
<comment type="subcellular location">
    <subcellularLocation>
        <location evidence="1">Cell membrane</location>
        <topology evidence="1">Multi-pass membrane protein</topology>
    </subcellularLocation>
</comment>
<feature type="transmembrane region" description="Helical" evidence="5">
    <location>
        <begin position="361"/>
        <end position="380"/>
    </location>
</feature>
<feature type="transmembrane region" description="Helical" evidence="5">
    <location>
        <begin position="300"/>
        <end position="320"/>
    </location>
</feature>
<dbReference type="InterPro" id="IPR036259">
    <property type="entry name" value="MFS_trans_sf"/>
</dbReference>
<evidence type="ECO:0000313" key="7">
    <source>
        <dbReference type="EMBL" id="GIJ73630.1"/>
    </source>
</evidence>
<keyword evidence="4 5" id="KW-0472">Membrane</keyword>
<evidence type="ECO:0000256" key="2">
    <source>
        <dbReference type="ARBA" id="ARBA00022692"/>
    </source>
</evidence>
<comment type="caution">
    <text evidence="7">The sequence shown here is derived from an EMBL/GenBank/DDBJ whole genome shotgun (WGS) entry which is preliminary data.</text>
</comment>
<dbReference type="SUPFAM" id="SSF103473">
    <property type="entry name" value="MFS general substrate transporter"/>
    <property type="match status" value="1"/>
</dbReference>
<keyword evidence="8" id="KW-1185">Reference proteome</keyword>
<keyword evidence="2 5" id="KW-0812">Transmembrane</keyword>
<dbReference type="InterPro" id="IPR020846">
    <property type="entry name" value="MFS_dom"/>
</dbReference>
<dbReference type="GO" id="GO:0005886">
    <property type="term" value="C:plasma membrane"/>
    <property type="evidence" value="ECO:0007669"/>
    <property type="project" value="UniProtKB-SubCell"/>
</dbReference>
<evidence type="ECO:0000259" key="6">
    <source>
        <dbReference type="PROSITE" id="PS50850"/>
    </source>
</evidence>
<dbReference type="PROSITE" id="PS50850">
    <property type="entry name" value="MFS"/>
    <property type="match status" value="1"/>
</dbReference>
<evidence type="ECO:0000313" key="8">
    <source>
        <dbReference type="Proteomes" id="UP000635606"/>
    </source>
</evidence>
<sequence length="425" mass="44990">MVTVAPRQVGTRRVTFLVALAVFAQESTWNFYDAQVPPLVREHVTSAALVGLLMGMDNLLSVFVQPWIGNRSDNTRTAWGRRIPYIVVGMPIAALLFLLVPYASVSLPLLVAVMFGYALVANAYKPLVESLMPDFVPPQRRSRASAIIKIASAVTVIVAALISILVVDEHPSLAFMIPPVLMLVAVAVLAAMLRDSWSPAYQQALREDAEDAGPARHRPRVRDSVAFIVRDPERARLWLLVSIVLFGCAWAASRSLMTPYGMETLGMSRGDAGGMTLPGGLAFLLAAYPAALLAERFGRIHVMLAGTVLFGVALLFGAVVRTPTGTVVALAVAAVGATGFMINAVVVLWNLAPSARVLGTYTGLYAVAWAGGGFLGPALVGGMVDVTGWALLLVDIAVVTVAAGVALARAGIGKRRADAERAEPA</sequence>
<feature type="transmembrane region" description="Helical" evidence="5">
    <location>
        <begin position="109"/>
        <end position="125"/>
    </location>
</feature>
<dbReference type="Gene3D" id="1.20.1250.20">
    <property type="entry name" value="MFS general substrate transporter like domains"/>
    <property type="match status" value="2"/>
</dbReference>
<dbReference type="InterPro" id="IPR011701">
    <property type="entry name" value="MFS"/>
</dbReference>
<dbReference type="Pfam" id="PF07690">
    <property type="entry name" value="MFS_1"/>
    <property type="match status" value="2"/>
</dbReference>